<keyword evidence="2" id="KW-1185">Reference proteome</keyword>
<dbReference type="EMBL" id="MU273568">
    <property type="protein sequence ID" value="KAI0031761.1"/>
    <property type="molecule type" value="Genomic_DNA"/>
</dbReference>
<gene>
    <name evidence="1" type="ORF">K488DRAFT_86498</name>
</gene>
<name>A0ACB8QKB2_9AGAM</name>
<protein>
    <submittedName>
        <fullName evidence="1">Major facilitator superfamily domain-containing protein</fullName>
    </submittedName>
</protein>
<organism evidence="1 2">
    <name type="scientific">Vararia minispora EC-137</name>
    <dbReference type="NCBI Taxonomy" id="1314806"/>
    <lineage>
        <taxon>Eukaryota</taxon>
        <taxon>Fungi</taxon>
        <taxon>Dikarya</taxon>
        <taxon>Basidiomycota</taxon>
        <taxon>Agaricomycotina</taxon>
        <taxon>Agaricomycetes</taxon>
        <taxon>Russulales</taxon>
        <taxon>Lachnocladiaceae</taxon>
        <taxon>Vararia</taxon>
    </lineage>
</organism>
<proteinExistence type="predicted"/>
<evidence type="ECO:0000313" key="1">
    <source>
        <dbReference type="EMBL" id="KAI0031761.1"/>
    </source>
</evidence>
<reference evidence="1" key="2">
    <citation type="journal article" date="2022" name="New Phytol.">
        <title>Evolutionary transition to the ectomycorrhizal habit in the genomes of a hyperdiverse lineage of mushroom-forming fungi.</title>
        <authorList>
            <person name="Looney B."/>
            <person name="Miyauchi S."/>
            <person name="Morin E."/>
            <person name="Drula E."/>
            <person name="Courty P.E."/>
            <person name="Kohler A."/>
            <person name="Kuo A."/>
            <person name="LaButti K."/>
            <person name="Pangilinan J."/>
            <person name="Lipzen A."/>
            <person name="Riley R."/>
            <person name="Andreopoulos W."/>
            <person name="He G."/>
            <person name="Johnson J."/>
            <person name="Nolan M."/>
            <person name="Tritt A."/>
            <person name="Barry K.W."/>
            <person name="Grigoriev I.V."/>
            <person name="Nagy L.G."/>
            <person name="Hibbett D."/>
            <person name="Henrissat B."/>
            <person name="Matheny P.B."/>
            <person name="Labbe J."/>
            <person name="Martin F.M."/>
        </authorList>
    </citation>
    <scope>NUCLEOTIDE SEQUENCE</scope>
    <source>
        <strain evidence="1">EC-137</strain>
    </source>
</reference>
<accession>A0ACB8QKB2</accession>
<dbReference type="Proteomes" id="UP000814128">
    <property type="component" value="Unassembled WGS sequence"/>
</dbReference>
<sequence>MSGPEIRDKMETAASNGSAEVLSPPHSSDAAPKSSVSVPKDGGLEAWCTLLGAWLILIATFGYTSAFGVYQDFYTRSGVTSTSRISWIGSTQLFLMLFISVPAGKLLDAGYFRQTTAFGSALYVFSLFMLSLAHPDRYYQIFLSQGLGMGIGAGLIYVPALAVQAHHWRRRRPLAMGLAITGSSVGGIFFSIMLNQLLFHRGISFAWAVRNSAFVVLGLLVAANILMRDRPEVTRTSAPKPDIGALFKDIPYVVAILSAFLIDWGLFFPYFYLQLFAIIHGVDANVAFYMLAVLNGASIPGRILFNGLSPRFGVFNFLIFTGIACAVLIFAMFGVSSVAGVAVLSVLYGFFSGAFLSLLTPAVAVLSKHEGEIGTRVGIAYGLSCLGTLTGTPVDGALLGDTFPWWRAIVFSGVMTIAGILLMLVTRQYLTQRKNTQFV</sequence>
<reference evidence="1" key="1">
    <citation type="submission" date="2021-02" db="EMBL/GenBank/DDBJ databases">
        <authorList>
            <consortium name="DOE Joint Genome Institute"/>
            <person name="Ahrendt S."/>
            <person name="Looney B.P."/>
            <person name="Miyauchi S."/>
            <person name="Morin E."/>
            <person name="Drula E."/>
            <person name="Courty P.E."/>
            <person name="Chicoki N."/>
            <person name="Fauchery L."/>
            <person name="Kohler A."/>
            <person name="Kuo A."/>
            <person name="Labutti K."/>
            <person name="Pangilinan J."/>
            <person name="Lipzen A."/>
            <person name="Riley R."/>
            <person name="Andreopoulos W."/>
            <person name="He G."/>
            <person name="Johnson J."/>
            <person name="Barry K.W."/>
            <person name="Grigoriev I.V."/>
            <person name="Nagy L."/>
            <person name="Hibbett D."/>
            <person name="Henrissat B."/>
            <person name="Matheny P.B."/>
            <person name="Labbe J."/>
            <person name="Martin F."/>
        </authorList>
    </citation>
    <scope>NUCLEOTIDE SEQUENCE</scope>
    <source>
        <strain evidence="1">EC-137</strain>
    </source>
</reference>
<evidence type="ECO:0000313" key="2">
    <source>
        <dbReference type="Proteomes" id="UP000814128"/>
    </source>
</evidence>
<comment type="caution">
    <text evidence="1">The sequence shown here is derived from an EMBL/GenBank/DDBJ whole genome shotgun (WGS) entry which is preliminary data.</text>
</comment>